<proteinExistence type="predicted"/>
<dbReference type="AlphaFoldDB" id="A0A1Q2GUE6"/>
<evidence type="ECO:0000256" key="1">
    <source>
        <dbReference type="SAM" id="MobiDB-lite"/>
    </source>
</evidence>
<dbReference type="RefSeq" id="WP_077535457.1">
    <property type="nucleotide sequence ID" value="NZ_CP019628.1"/>
</dbReference>
<gene>
    <name evidence="2" type="ORF">B0W48_02320</name>
</gene>
<feature type="region of interest" description="Disordered" evidence="1">
    <location>
        <begin position="215"/>
        <end position="236"/>
    </location>
</feature>
<name>A0A1Q2GUE6_9GAMM</name>
<evidence type="ECO:0000313" key="2">
    <source>
        <dbReference type="EMBL" id="AQP98735.1"/>
    </source>
</evidence>
<protein>
    <submittedName>
        <fullName evidence="2">Uncharacterized protein</fullName>
    </submittedName>
</protein>
<reference evidence="2 3" key="1">
    <citation type="submission" date="2017-02" db="EMBL/GenBank/DDBJ databases">
        <title>Complete genome sequence of the cold-active Pseudoalteromonas aliena strain EH1 isolated from Arctic seawater.</title>
        <authorList>
            <person name="Kim E."/>
            <person name="Heo E."/>
            <person name="Kim H."/>
            <person name="Kim D."/>
        </authorList>
    </citation>
    <scope>NUCLEOTIDE SEQUENCE [LARGE SCALE GENOMIC DNA]</scope>
    <source>
        <strain evidence="2 3">EH1</strain>
    </source>
</reference>
<dbReference type="Proteomes" id="UP000188243">
    <property type="component" value="Chromosome"/>
</dbReference>
<dbReference type="EMBL" id="CP019628">
    <property type="protein sequence ID" value="AQP98735.1"/>
    <property type="molecule type" value="Genomic_DNA"/>
</dbReference>
<accession>A0A1Q2GUE6</accession>
<sequence>MKRSIALTIAISLSAFAIYQLFVNNDNVTERSAPIAIDIVPVSSLSAQNTHAPLPIDMSNDPIISKASTPTLQNVPFNEFDAVNRLSDKAKQVLINAKVLPTDLHNEAYVEFDLSSLRALKTGENFDLAIPQTTETYTAEVTNVVSAENGDKSIFGTVTGVDGQMHNTVLTVGKDAVYGQFTAPSGNYVFESKGQYGWIAAKRDLYKSHIEHDVSTPEQKTDKTVDIFAPKADDKP</sequence>
<evidence type="ECO:0000313" key="3">
    <source>
        <dbReference type="Proteomes" id="UP000188243"/>
    </source>
</evidence>
<organism evidence="2 3">
    <name type="scientific">Pseudoalteromonas aliena</name>
    <dbReference type="NCBI Taxonomy" id="247523"/>
    <lineage>
        <taxon>Bacteria</taxon>
        <taxon>Pseudomonadati</taxon>
        <taxon>Pseudomonadota</taxon>
        <taxon>Gammaproteobacteria</taxon>
        <taxon>Alteromonadales</taxon>
        <taxon>Pseudoalteromonadaceae</taxon>
        <taxon>Pseudoalteromonas</taxon>
    </lineage>
</organism>
<dbReference type="KEGG" id="paln:B0W48_02320"/>